<evidence type="ECO:0008006" key="3">
    <source>
        <dbReference type="Google" id="ProtNLM"/>
    </source>
</evidence>
<dbReference type="Proteomes" id="UP000252585">
    <property type="component" value="Unassembled WGS sequence"/>
</dbReference>
<evidence type="ECO:0000313" key="1">
    <source>
        <dbReference type="EMBL" id="RCW63948.1"/>
    </source>
</evidence>
<proteinExistence type="predicted"/>
<dbReference type="RefSeq" id="WP_170133004.1">
    <property type="nucleotide sequence ID" value="NZ_QPJJ01000015.1"/>
</dbReference>
<protein>
    <recommendedName>
        <fullName evidence="3">DUF4177 domain-containing protein</fullName>
    </recommendedName>
</protein>
<gene>
    <name evidence="1" type="ORF">DFR57_11573</name>
</gene>
<evidence type="ECO:0000313" key="2">
    <source>
        <dbReference type="Proteomes" id="UP000252585"/>
    </source>
</evidence>
<dbReference type="AlphaFoldDB" id="A0A368XAB2"/>
<reference evidence="1 2" key="1">
    <citation type="submission" date="2018-07" db="EMBL/GenBank/DDBJ databases">
        <title>Genomic Encyclopedia of Type Strains, Phase IV (KMG-IV): sequencing the most valuable type-strain genomes for metagenomic binning, comparative biology and taxonomic classification.</title>
        <authorList>
            <person name="Goeker M."/>
        </authorList>
    </citation>
    <scope>NUCLEOTIDE SEQUENCE [LARGE SCALE GENOMIC DNA]</scope>
    <source>
        <strain evidence="1 2">DSM 27696</strain>
    </source>
</reference>
<sequence length="54" mass="6343">MKQFEYKVEIIQIQLKNGIDFNTAMTEKLNLFGEKGWELSGVHGTVFYFKKEIT</sequence>
<comment type="caution">
    <text evidence="1">The sequence shown here is derived from an EMBL/GenBank/DDBJ whole genome shotgun (WGS) entry which is preliminary data.</text>
</comment>
<organism evidence="1 2">
    <name type="scientific">Saliterribacillus persicus</name>
    <dbReference type="NCBI Taxonomy" id="930114"/>
    <lineage>
        <taxon>Bacteria</taxon>
        <taxon>Bacillati</taxon>
        <taxon>Bacillota</taxon>
        <taxon>Bacilli</taxon>
        <taxon>Bacillales</taxon>
        <taxon>Bacillaceae</taxon>
        <taxon>Saliterribacillus</taxon>
    </lineage>
</organism>
<accession>A0A368XAB2</accession>
<keyword evidence="2" id="KW-1185">Reference proteome</keyword>
<name>A0A368XAB2_9BACI</name>
<dbReference type="EMBL" id="QPJJ01000015">
    <property type="protein sequence ID" value="RCW63948.1"/>
    <property type="molecule type" value="Genomic_DNA"/>
</dbReference>